<organism evidence="4">
    <name type="scientific">groundwater metagenome</name>
    <dbReference type="NCBI Taxonomy" id="717931"/>
    <lineage>
        <taxon>unclassified sequences</taxon>
        <taxon>metagenomes</taxon>
        <taxon>ecological metagenomes</taxon>
    </lineage>
</organism>
<proteinExistence type="predicted"/>
<dbReference type="Pfam" id="PF00294">
    <property type="entry name" value="PfkB"/>
    <property type="match status" value="1"/>
</dbReference>
<accession>A0A098E6X7</accession>
<keyword evidence="2" id="KW-0418">Kinase</keyword>
<sequence length="306" mass="34441">MKNNTHNIDLLVFGDICIDYFYEVDNIPRLNESAKAITLKKFFGGMGANTAVAARKLGLDVGFFSVAGHDANDYISYLQNLGIKLNLKAIFGETTHSLFFKNPHGFISFFYKGVSEKVEELTKEVNPDVIENAKCVYLARTYLNLYQKVVKLCKKNKNFVVFNPGYGVFELSREDEEKLRKILKFVDVFVVNEKEYKICKEKNLEEAVNFGNKKILIITKGANGADVITNSGTFHVDAYKTKAINESGAGDAFNAGFIASHLRNFNLTDCVRFGNATASFVVENYGCQTSLIDWNSVMNRFDKLKK</sequence>
<dbReference type="PRINTS" id="PR00990">
    <property type="entry name" value="RIBOKINASE"/>
</dbReference>
<dbReference type="EC" id="2.7.1.-" evidence="4"/>
<dbReference type="GO" id="GO:0016301">
    <property type="term" value="F:kinase activity"/>
    <property type="evidence" value="ECO:0007669"/>
    <property type="project" value="UniProtKB-KW"/>
</dbReference>
<dbReference type="InterPro" id="IPR029056">
    <property type="entry name" value="Ribokinase-like"/>
</dbReference>
<keyword evidence="1 4" id="KW-0808">Transferase</keyword>
<name>A0A098E6X7_9ZZZZ</name>
<dbReference type="InterPro" id="IPR011611">
    <property type="entry name" value="PfkB_dom"/>
</dbReference>
<evidence type="ECO:0000256" key="1">
    <source>
        <dbReference type="ARBA" id="ARBA00022679"/>
    </source>
</evidence>
<feature type="domain" description="Carbohydrate kinase PfkB" evidence="3">
    <location>
        <begin position="9"/>
        <end position="291"/>
    </location>
</feature>
<dbReference type="PANTHER" id="PTHR10584">
    <property type="entry name" value="SUGAR KINASE"/>
    <property type="match status" value="1"/>
</dbReference>
<dbReference type="EMBL" id="CCXY01000038">
    <property type="protein sequence ID" value="CEG11221.1"/>
    <property type="molecule type" value="Genomic_DNA"/>
</dbReference>
<dbReference type="Gene3D" id="3.40.1190.20">
    <property type="match status" value="1"/>
</dbReference>
<dbReference type="AlphaFoldDB" id="A0A098E6X7"/>
<dbReference type="GO" id="GO:0006796">
    <property type="term" value="P:phosphate-containing compound metabolic process"/>
    <property type="evidence" value="ECO:0007669"/>
    <property type="project" value="UniProtKB-ARBA"/>
</dbReference>
<reference evidence="4" key="1">
    <citation type="submission" date="2014-09" db="EMBL/GenBank/DDBJ databases">
        <authorList>
            <person name="Probst J Alexander"/>
        </authorList>
    </citation>
    <scope>NUCLEOTIDE SEQUENCE</scope>
</reference>
<dbReference type="InterPro" id="IPR002139">
    <property type="entry name" value="Ribo/fructo_kinase"/>
</dbReference>
<evidence type="ECO:0000313" key="4">
    <source>
        <dbReference type="EMBL" id="CEG11221.1"/>
    </source>
</evidence>
<evidence type="ECO:0000256" key="2">
    <source>
        <dbReference type="ARBA" id="ARBA00022777"/>
    </source>
</evidence>
<gene>
    <name evidence="4" type="ORF">MSIBF_A1320005</name>
</gene>
<protein>
    <submittedName>
        <fullName evidence="4">Putative enzyme</fullName>
        <ecNumber evidence="4">2.7.1.-</ecNumber>
    </submittedName>
</protein>
<dbReference type="PANTHER" id="PTHR10584:SF166">
    <property type="entry name" value="RIBOKINASE"/>
    <property type="match status" value="1"/>
</dbReference>
<dbReference type="SUPFAM" id="SSF53613">
    <property type="entry name" value="Ribokinase-like"/>
    <property type="match status" value="1"/>
</dbReference>
<evidence type="ECO:0000259" key="3">
    <source>
        <dbReference type="Pfam" id="PF00294"/>
    </source>
</evidence>